<organism evidence="2 3">
    <name type="scientific">Kangiella aquimarina</name>
    <dbReference type="NCBI Taxonomy" id="261965"/>
    <lineage>
        <taxon>Bacteria</taxon>
        <taxon>Pseudomonadati</taxon>
        <taxon>Pseudomonadota</taxon>
        <taxon>Gammaproteobacteria</taxon>
        <taxon>Kangiellales</taxon>
        <taxon>Kangiellaceae</taxon>
        <taxon>Kangiella</taxon>
    </lineage>
</organism>
<evidence type="ECO:0000259" key="1">
    <source>
        <dbReference type="Pfam" id="PF09204"/>
    </source>
</evidence>
<dbReference type="Proteomes" id="UP001324185">
    <property type="component" value="Chromosome"/>
</dbReference>
<dbReference type="RefSeq" id="WP_018624115.1">
    <property type="nucleotide sequence ID" value="NZ_CP140158.1"/>
</dbReference>
<accession>A0ABZ0X6V9</accession>
<dbReference type="EMBL" id="CP140158">
    <property type="protein sequence ID" value="WQG86088.1"/>
    <property type="molecule type" value="Genomic_DNA"/>
</dbReference>
<dbReference type="Gene3D" id="1.20.120.650">
    <property type="entry name" value="Colicin D"/>
    <property type="match status" value="1"/>
</dbReference>
<gene>
    <name evidence="2" type="ORF">SR900_04160</name>
</gene>
<protein>
    <submittedName>
        <fullName evidence="2">Colicin immunity domain-containing protein</fullName>
    </submittedName>
</protein>
<evidence type="ECO:0000313" key="2">
    <source>
        <dbReference type="EMBL" id="WQG86088.1"/>
    </source>
</evidence>
<dbReference type="InterPro" id="IPR015287">
    <property type="entry name" value="Colicin_D_immunity_dom"/>
</dbReference>
<evidence type="ECO:0000313" key="3">
    <source>
        <dbReference type="Proteomes" id="UP001324185"/>
    </source>
</evidence>
<feature type="domain" description="Colicin D immunity protein" evidence="1">
    <location>
        <begin position="1"/>
        <end position="86"/>
    </location>
</feature>
<dbReference type="InterPro" id="IPR036471">
    <property type="entry name" value="Colicin_D_sf"/>
</dbReference>
<name>A0ABZ0X6V9_9GAMM</name>
<proteinExistence type="predicted"/>
<reference evidence="2 3" key="1">
    <citation type="submission" date="2023-11" db="EMBL/GenBank/DDBJ databases">
        <title>MicrobeMod: A computational toolkit for identifying prokaryotic methylation and restriction-modification with nanopore sequencing.</title>
        <authorList>
            <person name="Crits-Christoph A."/>
            <person name="Kang S.C."/>
            <person name="Lee H."/>
            <person name="Ostrov N."/>
        </authorList>
    </citation>
    <scope>NUCLEOTIDE SEQUENCE [LARGE SCALE GENOMIC DNA]</scope>
    <source>
        <strain evidence="2 3">DSMZ 16071</strain>
    </source>
</reference>
<sequence>MSITILALAKSFQAGRLNADEFSNAYMELWKFEGKEGLLSLDDDLLSECLSSIFCLADLYNSSPFRQGYELNEIQLKKKVSDLLGALDF</sequence>
<keyword evidence="3" id="KW-1185">Reference proteome</keyword>
<dbReference type="Pfam" id="PF09204">
    <property type="entry name" value="Colicin_immun"/>
    <property type="match status" value="1"/>
</dbReference>
<dbReference type="SUPFAM" id="SSF101125">
    <property type="entry name" value="Colicin D immunity protein"/>
    <property type="match status" value="1"/>
</dbReference>